<evidence type="ECO:0000256" key="1">
    <source>
        <dbReference type="ARBA" id="ARBA00001933"/>
    </source>
</evidence>
<dbReference type="InterPro" id="IPR015424">
    <property type="entry name" value="PyrdxlP-dep_Trfase"/>
</dbReference>
<reference evidence="6 7" key="1">
    <citation type="submission" date="2022-05" db="EMBL/GenBank/DDBJ databases">
        <title>Genome Sequencing of Bee-Associated Microbes.</title>
        <authorList>
            <person name="Dunlap C."/>
        </authorList>
    </citation>
    <scope>NUCLEOTIDE SEQUENCE [LARGE SCALE GENOMIC DNA]</scope>
    <source>
        <strain evidence="6 7">NRRL NRS-750</strain>
    </source>
</reference>
<evidence type="ECO:0000256" key="2">
    <source>
        <dbReference type="ARBA" id="ARBA00009077"/>
    </source>
</evidence>
<sequence length="435" mass="46498">MSKAPREFGLETLAVHAGQEVDPTTLSRAVPLYQTTSYAFKDTDHAADLFALKEFGNIYTRLMNPTTDVFEKRVAALEGGAAALATASGQAAITYAILNIAGAGDEIVSATSLYGGTYNLFSTTLAKLGITVRFVDSSDPENFRKAITSKTKALYAEVIGNPRGDVLDIEAVADIAHDHGIPLIVDNTFPSPFLLRPLEHGADIVVHSATKFIGGHGTSIGGVIVDGGKFNWAANDKFPGLTEPDPSYHGVVYTDAVGPIAYIIKARVQLLRDMGAAISPFNAFLLLQGLETLHLRMERHSENALKVAQFLEAHEGVQSVSYSGLSSHPSYELAQKYLPKGQGAILTFEIKGGIEAGRQVINHVKLFSHLANVGDSKSLIIHPASTTHQQLSEDEQIAAGVNPGLIRLSIGTESIDDILFDLDQAIRASQPAAVK</sequence>
<proteinExistence type="inferred from homology"/>
<evidence type="ECO:0000313" key="6">
    <source>
        <dbReference type="EMBL" id="MCY9527782.1"/>
    </source>
</evidence>
<dbReference type="CDD" id="cd00614">
    <property type="entry name" value="CGS_like"/>
    <property type="match status" value="1"/>
</dbReference>
<dbReference type="PANTHER" id="PTHR43797">
    <property type="entry name" value="HOMOCYSTEINE/CYSTEINE SYNTHASE"/>
    <property type="match status" value="1"/>
</dbReference>
<organism evidence="6 7">
    <name type="scientific">Paenibacillus alvei</name>
    <name type="common">Bacillus alvei</name>
    <dbReference type="NCBI Taxonomy" id="44250"/>
    <lineage>
        <taxon>Bacteria</taxon>
        <taxon>Bacillati</taxon>
        <taxon>Bacillota</taxon>
        <taxon>Bacilli</taxon>
        <taxon>Bacillales</taxon>
        <taxon>Paenibacillaceae</taxon>
        <taxon>Paenibacillus</taxon>
    </lineage>
</organism>
<dbReference type="SUPFAM" id="SSF53383">
    <property type="entry name" value="PLP-dependent transferases"/>
    <property type="match status" value="1"/>
</dbReference>
<protein>
    <submittedName>
        <fullName evidence="6">Homocysteine synthase</fullName>
    </submittedName>
</protein>
<dbReference type="Pfam" id="PF01053">
    <property type="entry name" value="Cys_Met_Meta_PP"/>
    <property type="match status" value="1"/>
</dbReference>
<dbReference type="NCBIfam" id="TIGR01326">
    <property type="entry name" value="OAH_OAS_sulfhy"/>
    <property type="match status" value="1"/>
</dbReference>
<dbReference type="InterPro" id="IPR000277">
    <property type="entry name" value="Cys/Met-Metab_PyrdxlP-dep_enz"/>
</dbReference>
<evidence type="ECO:0000256" key="5">
    <source>
        <dbReference type="RuleBase" id="RU362118"/>
    </source>
</evidence>
<gene>
    <name evidence="6" type="ORF">M5X04_00320</name>
</gene>
<comment type="similarity">
    <text evidence="2 5">Belongs to the trans-sulfuration enzymes family.</text>
</comment>
<dbReference type="RefSeq" id="WP_028533787.1">
    <property type="nucleotide sequence ID" value="NZ_JAMDLY010000003.1"/>
</dbReference>
<keyword evidence="3" id="KW-0808">Transferase</keyword>
<dbReference type="NCBIfam" id="NF005872">
    <property type="entry name" value="PRK07812.1"/>
    <property type="match status" value="1"/>
</dbReference>
<dbReference type="NCBIfam" id="NF006096">
    <property type="entry name" value="PRK08248.1"/>
    <property type="match status" value="1"/>
</dbReference>
<dbReference type="PANTHER" id="PTHR43797:SF2">
    <property type="entry name" value="HOMOCYSTEINE_CYSTEINE SYNTHASE"/>
    <property type="match status" value="1"/>
</dbReference>
<evidence type="ECO:0000256" key="4">
    <source>
        <dbReference type="ARBA" id="ARBA00022898"/>
    </source>
</evidence>
<dbReference type="Gene3D" id="3.90.1150.10">
    <property type="entry name" value="Aspartate Aminotransferase, domain 1"/>
    <property type="match status" value="1"/>
</dbReference>
<evidence type="ECO:0000256" key="3">
    <source>
        <dbReference type="ARBA" id="ARBA00022679"/>
    </source>
</evidence>
<dbReference type="InterPro" id="IPR015422">
    <property type="entry name" value="PyrdxlP-dep_Trfase_small"/>
</dbReference>
<dbReference type="PROSITE" id="PS00868">
    <property type="entry name" value="CYS_MET_METAB_PP"/>
    <property type="match status" value="1"/>
</dbReference>
<dbReference type="InterPro" id="IPR015421">
    <property type="entry name" value="PyrdxlP-dep_Trfase_major"/>
</dbReference>
<comment type="caution">
    <text evidence="6">The sequence shown here is derived from an EMBL/GenBank/DDBJ whole genome shotgun (WGS) entry which is preliminary data.</text>
</comment>
<comment type="cofactor">
    <cofactor evidence="1 5">
        <name>pyridoxal 5'-phosphate</name>
        <dbReference type="ChEBI" id="CHEBI:597326"/>
    </cofactor>
</comment>
<accession>A0ABT4E232</accession>
<dbReference type="InterPro" id="IPR054542">
    <property type="entry name" value="Cys_met_metab_PP"/>
</dbReference>
<name>A0ABT4E232_PAEAL</name>
<dbReference type="Gene3D" id="3.40.640.10">
    <property type="entry name" value="Type I PLP-dependent aspartate aminotransferase-like (Major domain)"/>
    <property type="match status" value="1"/>
</dbReference>
<dbReference type="InterPro" id="IPR006235">
    <property type="entry name" value="OAc-hSer/O-AcSer_sulfhydrylase"/>
</dbReference>
<keyword evidence="4 5" id="KW-0663">Pyridoxal phosphate</keyword>
<dbReference type="EMBL" id="JAMDLY010000003">
    <property type="protein sequence ID" value="MCY9527782.1"/>
    <property type="molecule type" value="Genomic_DNA"/>
</dbReference>
<dbReference type="PIRSF" id="PIRSF001434">
    <property type="entry name" value="CGS"/>
    <property type="match status" value="1"/>
</dbReference>
<dbReference type="Proteomes" id="UP001527090">
    <property type="component" value="Unassembled WGS sequence"/>
</dbReference>
<evidence type="ECO:0000313" key="7">
    <source>
        <dbReference type="Proteomes" id="UP001527090"/>
    </source>
</evidence>
<keyword evidence="7" id="KW-1185">Reference proteome</keyword>